<protein>
    <recommendedName>
        <fullName evidence="3">Outer membrane protein beta-barrel domain-containing protein</fullName>
    </recommendedName>
</protein>
<sequence length="215" mass="22094">MSFRALLLAGAALSLTSAAYAADPIVEDTIVPGVVEASDPGFYVQLLGGVASGDLTYYDLLNAGVALPYEMDLGYAVAGTVGVIVADGFAVEADILHTSRVYTSFPNDTQGTTSLMANAKASIVLNDMFGVYGAVGVGLLHSVNFQAGGAEWGYTGFGYQLIGGVSASIMENVALIGEVRLQNSFGAMDADDSTHPYTLDGGPLVTAMAGIKLSF</sequence>
<dbReference type="Proteomes" id="UP000095463">
    <property type="component" value="Unassembled WGS sequence"/>
</dbReference>
<dbReference type="SUPFAM" id="SSF56925">
    <property type="entry name" value="OMPA-like"/>
    <property type="match status" value="1"/>
</dbReference>
<accession>A0A1E5XR27</accession>
<feature type="chain" id="PRO_5009190409" description="Outer membrane protein beta-barrel domain-containing protein" evidence="2">
    <location>
        <begin position="22"/>
        <end position="215"/>
    </location>
</feature>
<feature type="domain" description="Outer membrane protein beta-barrel" evidence="3">
    <location>
        <begin position="11"/>
        <end position="190"/>
    </location>
</feature>
<dbReference type="RefSeq" id="WP_069909792.1">
    <property type="nucleotide sequence ID" value="NZ_LAJE02000173.1"/>
</dbReference>
<keyword evidence="5" id="KW-1185">Reference proteome</keyword>
<feature type="signal peptide" evidence="2">
    <location>
        <begin position="1"/>
        <end position="21"/>
    </location>
</feature>
<evidence type="ECO:0000256" key="1">
    <source>
        <dbReference type="ARBA" id="ARBA00022729"/>
    </source>
</evidence>
<evidence type="ECO:0000313" key="4">
    <source>
        <dbReference type="EMBL" id="OEO31056.1"/>
    </source>
</evidence>
<gene>
    <name evidence="4" type="ORF">VW23_018385</name>
</gene>
<dbReference type="InterPro" id="IPR027385">
    <property type="entry name" value="Beta-barrel_OMP"/>
</dbReference>
<dbReference type="Pfam" id="PF13505">
    <property type="entry name" value="OMP_b-brl"/>
    <property type="match status" value="1"/>
</dbReference>
<keyword evidence="1 2" id="KW-0732">Signal</keyword>
<evidence type="ECO:0000313" key="5">
    <source>
        <dbReference type="Proteomes" id="UP000095463"/>
    </source>
</evidence>
<evidence type="ECO:0000259" key="3">
    <source>
        <dbReference type="Pfam" id="PF13505"/>
    </source>
</evidence>
<evidence type="ECO:0000256" key="2">
    <source>
        <dbReference type="SAM" id="SignalP"/>
    </source>
</evidence>
<reference evidence="4 5" key="1">
    <citation type="journal article" date="2015" name="Genome Announc.">
        <title>Genome Assemblies of Three Soil-Associated Devosia species: D. insulae, D. limi, and D. soli.</title>
        <authorList>
            <person name="Hassan Y.I."/>
            <person name="Lepp D."/>
            <person name="Zhou T."/>
        </authorList>
    </citation>
    <scope>NUCLEOTIDE SEQUENCE [LARGE SCALE GENOMIC DNA]</scope>
    <source>
        <strain evidence="4 5">DS-56</strain>
    </source>
</reference>
<dbReference type="Gene3D" id="2.40.160.20">
    <property type="match status" value="1"/>
</dbReference>
<organism evidence="4 5">
    <name type="scientific">Devosia insulae DS-56</name>
    <dbReference type="NCBI Taxonomy" id="1116389"/>
    <lineage>
        <taxon>Bacteria</taxon>
        <taxon>Pseudomonadati</taxon>
        <taxon>Pseudomonadota</taxon>
        <taxon>Alphaproteobacteria</taxon>
        <taxon>Hyphomicrobiales</taxon>
        <taxon>Devosiaceae</taxon>
        <taxon>Devosia</taxon>
    </lineage>
</organism>
<dbReference type="InterPro" id="IPR011250">
    <property type="entry name" value="OMP/PagP_B-barrel"/>
</dbReference>
<comment type="caution">
    <text evidence="4">The sequence shown here is derived from an EMBL/GenBank/DDBJ whole genome shotgun (WGS) entry which is preliminary data.</text>
</comment>
<dbReference type="EMBL" id="LAJE02000173">
    <property type="protein sequence ID" value="OEO31056.1"/>
    <property type="molecule type" value="Genomic_DNA"/>
</dbReference>
<proteinExistence type="predicted"/>
<dbReference type="AlphaFoldDB" id="A0A1E5XR27"/>
<name>A0A1E5XR27_9HYPH</name>